<dbReference type="Proteomes" id="UP000439752">
    <property type="component" value="Unassembled WGS sequence"/>
</dbReference>
<reference evidence="2 3" key="1">
    <citation type="submission" date="2019-10" db="EMBL/GenBank/DDBJ databases">
        <authorList>
            <person name="Karimi E."/>
        </authorList>
    </citation>
    <scope>NUCLEOTIDE SEQUENCE [LARGE SCALE GENOMIC DNA]</scope>
    <source>
        <strain evidence="2">Exiguobacterium sp. 9Y</strain>
    </source>
</reference>
<dbReference type="EMBL" id="CABWKQ010000057">
    <property type="protein sequence ID" value="VWX38663.1"/>
    <property type="molecule type" value="Genomic_DNA"/>
</dbReference>
<dbReference type="RefSeq" id="WP_159172528.1">
    <property type="nucleotide sequence ID" value="NZ_LR732308.1"/>
</dbReference>
<keyword evidence="3" id="KW-1185">Reference proteome</keyword>
<keyword evidence="1" id="KW-0732">Signal</keyword>
<protein>
    <recommendedName>
        <fullName evidence="4">Lipoprotein</fullName>
    </recommendedName>
</protein>
<dbReference type="PROSITE" id="PS51257">
    <property type="entry name" value="PROKAR_LIPOPROTEIN"/>
    <property type="match status" value="1"/>
</dbReference>
<accession>A0A653IHF4</accession>
<feature type="signal peptide" evidence="1">
    <location>
        <begin position="1"/>
        <end position="16"/>
    </location>
</feature>
<name>A0A653IHF4_9BACL</name>
<organism evidence="2 3">
    <name type="scientific">Exiguobacterium oxidotolerans</name>
    <dbReference type="NCBI Taxonomy" id="223958"/>
    <lineage>
        <taxon>Bacteria</taxon>
        <taxon>Bacillati</taxon>
        <taxon>Bacillota</taxon>
        <taxon>Bacilli</taxon>
        <taxon>Bacillales</taxon>
        <taxon>Bacillales Family XII. Incertae Sedis</taxon>
        <taxon>Exiguobacterium</taxon>
    </lineage>
</organism>
<evidence type="ECO:0000313" key="2">
    <source>
        <dbReference type="EMBL" id="VWX38663.1"/>
    </source>
</evidence>
<proteinExistence type="predicted"/>
<dbReference type="AlphaFoldDB" id="A0A653IHF4"/>
<evidence type="ECO:0000256" key="1">
    <source>
        <dbReference type="SAM" id="SignalP"/>
    </source>
</evidence>
<evidence type="ECO:0008006" key="4">
    <source>
        <dbReference type="Google" id="ProtNLM"/>
    </source>
</evidence>
<feature type="chain" id="PRO_5039028992" description="Lipoprotein" evidence="1">
    <location>
        <begin position="17"/>
        <end position="177"/>
    </location>
</feature>
<sequence>MKKRLFACLVTVTALAGCGADQTEEMKSPKYDGDRLQVAVVGKQPTVREDNVRFTSVSLQELTPTARISSEFDAVFIMKDHLKEADQEQYVRVYKNLRIPTFFIGSTKGYLPFVMKELTYEAAGDNAQSYAFGYLHGKKELSWEYGLYNDINTDAHITALYSDVFRTIDSVKNDRQR</sequence>
<gene>
    <name evidence="2" type="ORF">EXIGUO9Y_70004</name>
</gene>
<evidence type="ECO:0000313" key="3">
    <source>
        <dbReference type="Proteomes" id="UP000439752"/>
    </source>
</evidence>